<sequence>MKTQTGLQTLVSFGGFQGEGAHPPRPDDITPRAIPTKDPAETERLKKAARKSGFKKKRAIAALSRPSPRLSEDEPERIVGVSWRAASATPDGDSAMPVPRETPGATAHDIMFS</sequence>
<dbReference type="RefSeq" id="WP_182954439.1">
    <property type="nucleotide sequence ID" value="NZ_JABEQM010000002.1"/>
</dbReference>
<organism evidence="2 3">
    <name type="scientific">Gluconacetobacter tumulisoli</name>
    <dbReference type="NCBI Taxonomy" id="1286189"/>
    <lineage>
        <taxon>Bacteria</taxon>
        <taxon>Pseudomonadati</taxon>
        <taxon>Pseudomonadota</taxon>
        <taxon>Alphaproteobacteria</taxon>
        <taxon>Acetobacterales</taxon>
        <taxon>Acetobacteraceae</taxon>
        <taxon>Gluconacetobacter</taxon>
    </lineage>
</organism>
<protein>
    <submittedName>
        <fullName evidence="2">Uncharacterized protein</fullName>
    </submittedName>
</protein>
<accession>A0A7W4PN86</accession>
<feature type="region of interest" description="Disordered" evidence="1">
    <location>
        <begin position="14"/>
        <end position="54"/>
    </location>
</feature>
<dbReference type="AlphaFoldDB" id="A0A7W4PN86"/>
<dbReference type="EMBL" id="JABEQM010000002">
    <property type="protein sequence ID" value="MBB2200621.1"/>
    <property type="molecule type" value="Genomic_DNA"/>
</dbReference>
<keyword evidence="3" id="KW-1185">Reference proteome</keyword>
<gene>
    <name evidence="2" type="ORF">HLH28_03330</name>
</gene>
<dbReference type="Proteomes" id="UP000578030">
    <property type="component" value="Unassembled WGS sequence"/>
</dbReference>
<evidence type="ECO:0000313" key="3">
    <source>
        <dbReference type="Proteomes" id="UP000578030"/>
    </source>
</evidence>
<comment type="caution">
    <text evidence="2">The sequence shown here is derived from an EMBL/GenBank/DDBJ whole genome shotgun (WGS) entry which is preliminary data.</text>
</comment>
<name>A0A7W4PN86_9PROT</name>
<feature type="region of interest" description="Disordered" evidence="1">
    <location>
        <begin position="85"/>
        <end position="113"/>
    </location>
</feature>
<proteinExistence type="predicted"/>
<evidence type="ECO:0000313" key="2">
    <source>
        <dbReference type="EMBL" id="MBB2200621.1"/>
    </source>
</evidence>
<reference evidence="2 3" key="1">
    <citation type="submission" date="2020-04" db="EMBL/GenBank/DDBJ databases">
        <title>Description of novel Gluconacetobacter.</title>
        <authorList>
            <person name="Sombolestani A."/>
        </authorList>
    </citation>
    <scope>NUCLEOTIDE SEQUENCE [LARGE SCALE GENOMIC DNA]</scope>
    <source>
        <strain evidence="2 3">LMG 27802</strain>
    </source>
</reference>
<evidence type="ECO:0000256" key="1">
    <source>
        <dbReference type="SAM" id="MobiDB-lite"/>
    </source>
</evidence>